<dbReference type="EMBL" id="GGFM01010400">
    <property type="protein sequence ID" value="MBW31151.1"/>
    <property type="molecule type" value="Transcribed_RNA"/>
</dbReference>
<dbReference type="AlphaFoldDB" id="A0A2M3ZRI5"/>
<accession>A0A2M3ZRI5</accession>
<reference evidence="1" key="1">
    <citation type="submission" date="2018-01" db="EMBL/GenBank/DDBJ databases">
        <title>An insight into the sialome of Amazonian anophelines.</title>
        <authorList>
            <person name="Ribeiro J.M."/>
            <person name="Scarpassa V."/>
            <person name="Calvo E."/>
        </authorList>
    </citation>
    <scope>NUCLEOTIDE SEQUENCE</scope>
    <source>
        <tissue evidence="1">Salivary glands</tissue>
    </source>
</reference>
<protein>
    <submittedName>
        <fullName evidence="1">Putative secreted peptide</fullName>
    </submittedName>
</protein>
<proteinExistence type="predicted"/>
<name>A0A2M3ZRI5_9DIPT</name>
<organism evidence="1">
    <name type="scientific">Anopheles braziliensis</name>
    <dbReference type="NCBI Taxonomy" id="58242"/>
    <lineage>
        <taxon>Eukaryota</taxon>
        <taxon>Metazoa</taxon>
        <taxon>Ecdysozoa</taxon>
        <taxon>Arthropoda</taxon>
        <taxon>Hexapoda</taxon>
        <taxon>Insecta</taxon>
        <taxon>Pterygota</taxon>
        <taxon>Neoptera</taxon>
        <taxon>Endopterygota</taxon>
        <taxon>Diptera</taxon>
        <taxon>Nematocera</taxon>
        <taxon>Culicoidea</taxon>
        <taxon>Culicidae</taxon>
        <taxon>Anophelinae</taxon>
        <taxon>Anopheles</taxon>
    </lineage>
</organism>
<evidence type="ECO:0000313" key="1">
    <source>
        <dbReference type="EMBL" id="MBW31151.1"/>
    </source>
</evidence>
<sequence length="66" mass="7207">MSLHQNWVLLPGPAARVWARSCCWSRTLAMRHLFLLSFPDQSFLSLASAASAAPVVVLSSASHLRS</sequence>